<evidence type="ECO:0000256" key="3">
    <source>
        <dbReference type="ARBA" id="ARBA00022692"/>
    </source>
</evidence>
<evidence type="ECO:0000313" key="7">
    <source>
        <dbReference type="EMBL" id="KAG6403434.1"/>
    </source>
</evidence>
<keyword evidence="4 6" id="KW-1133">Transmembrane helix</keyword>
<dbReference type="GO" id="GO:0000139">
    <property type="term" value="C:Golgi membrane"/>
    <property type="evidence" value="ECO:0007669"/>
    <property type="project" value="TreeGrafter"/>
</dbReference>
<dbReference type="PANTHER" id="PTHR10743:SF28">
    <property type="entry name" value="PROTEIN RER1C"/>
    <property type="match status" value="1"/>
</dbReference>
<dbReference type="AlphaFoldDB" id="A0A8X8X003"/>
<accession>A0A8X8X003</accession>
<gene>
    <name evidence="7" type="ORF">SASPL_135655</name>
</gene>
<keyword evidence="5 6" id="KW-0472">Membrane</keyword>
<organism evidence="7">
    <name type="scientific">Salvia splendens</name>
    <name type="common">Scarlet sage</name>
    <dbReference type="NCBI Taxonomy" id="180675"/>
    <lineage>
        <taxon>Eukaryota</taxon>
        <taxon>Viridiplantae</taxon>
        <taxon>Streptophyta</taxon>
        <taxon>Embryophyta</taxon>
        <taxon>Tracheophyta</taxon>
        <taxon>Spermatophyta</taxon>
        <taxon>Magnoliopsida</taxon>
        <taxon>eudicotyledons</taxon>
        <taxon>Gunneridae</taxon>
        <taxon>Pentapetalae</taxon>
        <taxon>asterids</taxon>
        <taxon>lamiids</taxon>
        <taxon>Lamiales</taxon>
        <taxon>Lamiaceae</taxon>
        <taxon>Nepetoideae</taxon>
        <taxon>Mentheae</taxon>
        <taxon>Salviinae</taxon>
        <taxon>Salvia</taxon>
        <taxon>Salvia subgen. Calosphace</taxon>
        <taxon>core Calosphace</taxon>
    </lineage>
</organism>
<dbReference type="Pfam" id="PF03248">
    <property type="entry name" value="Rer1"/>
    <property type="match status" value="1"/>
</dbReference>
<dbReference type="PANTHER" id="PTHR10743">
    <property type="entry name" value="PROTEIN RER1"/>
    <property type="match status" value="1"/>
</dbReference>
<protein>
    <recommendedName>
        <fullName evidence="9">Protein RER1</fullName>
    </recommendedName>
</protein>
<evidence type="ECO:0000256" key="1">
    <source>
        <dbReference type="ARBA" id="ARBA00004141"/>
    </source>
</evidence>
<evidence type="ECO:0000256" key="2">
    <source>
        <dbReference type="ARBA" id="ARBA00006070"/>
    </source>
</evidence>
<evidence type="ECO:0000256" key="4">
    <source>
        <dbReference type="ARBA" id="ARBA00022989"/>
    </source>
</evidence>
<dbReference type="EMBL" id="PNBA02000013">
    <property type="protein sequence ID" value="KAG6403434.1"/>
    <property type="molecule type" value="Genomic_DNA"/>
</dbReference>
<proteinExistence type="inferred from homology"/>
<feature type="transmembrane region" description="Helical" evidence="6">
    <location>
        <begin position="68"/>
        <end position="85"/>
    </location>
</feature>
<dbReference type="GO" id="GO:0006621">
    <property type="term" value="P:protein retention in ER lumen"/>
    <property type="evidence" value="ECO:0007669"/>
    <property type="project" value="TreeGrafter"/>
</dbReference>
<evidence type="ECO:0000256" key="5">
    <source>
        <dbReference type="ARBA" id="ARBA00023136"/>
    </source>
</evidence>
<comment type="similarity">
    <text evidence="2">Belongs to the RER1 family.</text>
</comment>
<evidence type="ECO:0008006" key="9">
    <source>
        <dbReference type="Google" id="ProtNLM"/>
    </source>
</evidence>
<name>A0A8X8X003_SALSN</name>
<reference evidence="7" key="1">
    <citation type="submission" date="2018-01" db="EMBL/GenBank/DDBJ databases">
        <authorList>
            <person name="Mao J.F."/>
        </authorList>
    </citation>
    <scope>NUCLEOTIDE SEQUENCE</scope>
    <source>
        <strain evidence="7">Huo1</strain>
        <tissue evidence="7">Leaf</tissue>
    </source>
</reference>
<evidence type="ECO:0000313" key="8">
    <source>
        <dbReference type="Proteomes" id="UP000298416"/>
    </source>
</evidence>
<sequence>MKTSADGSTTTTASAAATSSAIWKFAVSQRFQHFLDKSTPYLLYRWTAFLCIALIYGLRVYLLQGFYVVSYALGIYLLNLFIAFLSPQDDSEFDATLPIRSSEEFRPFVRRVPEFKFWFLMLPECCDDVIVSMPVSGILVIKNNFMSEC</sequence>
<comment type="subcellular location">
    <subcellularLocation>
        <location evidence="1">Membrane</location>
        <topology evidence="1">Multi-pass membrane protein</topology>
    </subcellularLocation>
</comment>
<dbReference type="GO" id="GO:0006890">
    <property type="term" value="P:retrograde vesicle-mediated transport, Golgi to endoplasmic reticulum"/>
    <property type="evidence" value="ECO:0007669"/>
    <property type="project" value="TreeGrafter"/>
</dbReference>
<feature type="transmembrane region" description="Helical" evidence="6">
    <location>
        <begin position="42"/>
        <end position="62"/>
    </location>
</feature>
<comment type="caution">
    <text evidence="7">The sequence shown here is derived from an EMBL/GenBank/DDBJ whole genome shotgun (WGS) entry which is preliminary data.</text>
</comment>
<dbReference type="Proteomes" id="UP000298416">
    <property type="component" value="Unassembled WGS sequence"/>
</dbReference>
<keyword evidence="8" id="KW-1185">Reference proteome</keyword>
<dbReference type="GO" id="GO:0005783">
    <property type="term" value="C:endoplasmic reticulum"/>
    <property type="evidence" value="ECO:0007669"/>
    <property type="project" value="GOC"/>
</dbReference>
<evidence type="ECO:0000256" key="6">
    <source>
        <dbReference type="SAM" id="Phobius"/>
    </source>
</evidence>
<dbReference type="InterPro" id="IPR004932">
    <property type="entry name" value="Rer1"/>
</dbReference>
<reference evidence="7" key="2">
    <citation type="submission" date="2020-08" db="EMBL/GenBank/DDBJ databases">
        <title>Plant Genome Project.</title>
        <authorList>
            <person name="Zhang R.-G."/>
        </authorList>
    </citation>
    <scope>NUCLEOTIDE SEQUENCE</scope>
    <source>
        <strain evidence="7">Huo1</strain>
        <tissue evidence="7">Leaf</tissue>
    </source>
</reference>
<keyword evidence="3 6" id="KW-0812">Transmembrane</keyword>